<gene>
    <name evidence="1" type="ORF">OPT61_g1936</name>
</gene>
<proteinExistence type="predicted"/>
<reference evidence="1" key="1">
    <citation type="submission" date="2022-11" db="EMBL/GenBank/DDBJ databases">
        <title>Genome Sequence of Boeremia exigua.</title>
        <authorList>
            <person name="Buettner E."/>
        </authorList>
    </citation>
    <scope>NUCLEOTIDE SEQUENCE</scope>
    <source>
        <strain evidence="1">CU02</strain>
    </source>
</reference>
<name>A0ACC2INH3_9PLEO</name>
<protein>
    <submittedName>
        <fullName evidence="1">Uncharacterized protein</fullName>
    </submittedName>
</protein>
<organism evidence="1 2">
    <name type="scientific">Boeremia exigua</name>
    <dbReference type="NCBI Taxonomy" id="749465"/>
    <lineage>
        <taxon>Eukaryota</taxon>
        <taxon>Fungi</taxon>
        <taxon>Dikarya</taxon>
        <taxon>Ascomycota</taxon>
        <taxon>Pezizomycotina</taxon>
        <taxon>Dothideomycetes</taxon>
        <taxon>Pleosporomycetidae</taxon>
        <taxon>Pleosporales</taxon>
        <taxon>Pleosporineae</taxon>
        <taxon>Didymellaceae</taxon>
        <taxon>Boeremia</taxon>
    </lineage>
</organism>
<evidence type="ECO:0000313" key="1">
    <source>
        <dbReference type="EMBL" id="KAJ8116684.1"/>
    </source>
</evidence>
<dbReference type="EMBL" id="JAPHNI010000083">
    <property type="protein sequence ID" value="KAJ8116684.1"/>
    <property type="molecule type" value="Genomic_DNA"/>
</dbReference>
<comment type="caution">
    <text evidence="1">The sequence shown here is derived from an EMBL/GenBank/DDBJ whole genome shotgun (WGS) entry which is preliminary data.</text>
</comment>
<evidence type="ECO:0000313" key="2">
    <source>
        <dbReference type="Proteomes" id="UP001153331"/>
    </source>
</evidence>
<keyword evidence="2" id="KW-1185">Reference proteome</keyword>
<accession>A0ACC2INH3</accession>
<dbReference type="Proteomes" id="UP001153331">
    <property type="component" value="Unassembled WGS sequence"/>
</dbReference>
<sequence>MEPIAVVGIAFKLPGGANNEESLWEMIESGRNVSKDWPSSRVNVDSFYDARSSNLDNELRARGGHFIDKDPATFDAPFFSITAEEAACMDPQQRFMLETSYLALENAGIPMSQVSGSQTGLFEASMADDYSQITYIDPDTAPRNAATGTARAMLANRVSWYFNLLGPSMHIDTACSGSMVALDMACSSLRSRDSSMTLVAGSNLMLSPVCSLMLSRMNFLSPDSLCYSFDHRANGYARGEGIIVMVLKRLSDALESGDTIRAVIRASGTNQDGRTPGLTQPSATAQEQLIRSVYAKAGLDFALTRYVEAHGTGTPVGDPIEIKAIGRVFRSSRNKDEPLYVGSIKANIGHLEGGSGLAGVLKAIMMLERGAIPPNANFEKPHPDIDTDFYHVRIPTEVVQWPTEGLRRISVNSFGFGGTNAHVVIDDAHHYLKLNSLTGIWRTVSLPSSSVLNIDEGHGTPSEDISTAAEGCKLLVLSAGDEKSLGRTRKNILQYYRQKVLGGRSSVTDLANTLATRRSDLLWRSYMVIDPTASNPETEMAASKPYRSSQQNGIAFVFTGQGAEYPKMGLELMQFPVFKETIDILDRMLADLGCTWSLIDVLHGNDNINQPQYSQPVCTALQIALIELLADFGIRPSVVTGHSSGEIAAAYCAGAFSMAAACKIAFYRGLLASRLKETTTVRGGMISTNLSTEEVPAFVEQAFAGSSISPSLTVACVNSPKNVTISGDEVAIDVLKEALQQKKIFAVKLSTGIAYHSPAMEAIAAEYADLIGTIEPDHTRKQMTPMVSSMKGGPVEAMELSTASYWVKNLLSPVLFDSALNVLLNVNNNRQLGTRRQRPVYDLIEIGPHSALRRPCEDILEPHPRKAEVRYTSVLSKNSPATRGVLELVGTLFATGYPVDVTKVNQRGRIPIKASKCLVDLPGYPFDWSQTYWHESRISRNYRLRGEVPKHVLGARCADWTPLQPRWRKVINAREMPWVADHIVSGNVVFPGAGMLIMALEASRQSAIGALPIQGFVVKEALFSSPMILRQNGEADASVEAICQLKPIRHLKEKDTNWSEVTIFSVHNDIWTECFRCTIQLQHDVSHTEIDGGKEKILGREAAQHDYENAVERCATPLPSTSFYTYCAERGIAYGPSFSILRNIQWHKDGTTIGRVDVAQQFADYEGVVHPAIVDAACQACWLAPSNGLTEHMPTEVPHKVTDMYVSASGWKGEDILNVRIYSSAKFKEAGRGIEGSVTMMADDGSLLCKIGRLELLPIADDALPDGRDRKLLHSIQREPCLSLLTPAQVVEVVTTHEKDTSIQSVRNDWQRLTKALQFVIGDTLSKLQGLDIDQAQPHLQRYVAWLREFHKPDLACKPDTDVETILSDLETLHPEWGVHTAVARQLPKVLGGDADPLHILFSTNLAERFYIDVFQRHCDPQFNRLLDLLSFEKPGLRVLEVGAGTGSMTTHVLAALRACEQQHGGVRFEKYTYTDISHDVLEEAREKFKEHENRMEYRVLDLENDALEQGFDGASYDLVVAGAALHTTENLRNTLQNVRKCLKPGGKLVFLENVQPDLALQFSFGTLPGWWRGKEDWRVGPRDQHTSEALWQQLLTECGFSGNDVVLSKDDAKTFSIIMSTAVEEPNQSVCTGRIMICLDKTSDEQRNFGQAIETCLKTYGSYACDTCDLEDISASSIHPDDCIIVLFELGCSRLRYMTESEFGNLKSLVQKGKNILWLTDTMVEDEQSMFAGISTGFLRTIRSESTNSRIVTLALKRQSTGSFSGVLSGVNHVVTVFKRSFEESCIEAEYFIEDDKIHIERLREEELTNTSMINTSYPSLTSGRWGDGPALKFDVGTRGTLDTLRFVEDQVLQEELGPNDVEIDAKAWGLNFRDVFIALGRMDENDFGLDTAGFVTRVGSKCTTLKPGDRVVMVCCGSFRMYPRADERLVIKIPDSMSFEDAASLPAPAVTAQHCLIDIARLQPGERVLIHSAAGATGQLAVQLAKNIGAEVFATVSSTEKKHMLTTVYGISDDHIFYSRNTTFAQGILRMTEGQGVDVILNSLAGDALQASWECIAPFGRFVEIGKADIKAASALSMAKFEQNVSFSAVDLHQILAVRKHIPQKLIASMMRLFEAGDISCPHPRHLYPVSAVEDAFRFLQSGKNFGRIVINNTPNEIVPKFFATRSVWRFDPQASYMIAGGLGGIGRAICRWMARQGVKNLILPSRSGPRNKAAIEIVRELIAEGVNVMAPVCDVASEESLSSLLVECAASMPPIKGCINAAMVLRDSIFERMTFDQWQTTVRAKVETSWHLHKLLPSGMDFFVLLSSLSGVLGNMSQANYAAGNTFQDAMASYRTAHGEQAVSINLGWMRTIGVISEKEEYQTLRLHGADMAKIEEKELMALLEIYCDPEHAHPRAAISQVLMGTVTPADLLAKGIQVPDAMARPLLSTFASCPDSMSVIECSTGVDAARLFKQTNDVAQKEQLVADALAQKLARSLSMAPEDVDLSRPLFTYGVDSLVAVELRNWLGKEFGADVPVFDIMGGASITAIGVLTVKNSTVGV</sequence>